<dbReference type="OrthoDB" id="536211at2759"/>
<dbReference type="PANTHER" id="PTHR47466:SF1">
    <property type="entry name" value="METALLOPROTEASE MEP1 (AFU_ORTHOLOGUE AFUA_1G07730)-RELATED"/>
    <property type="match status" value="1"/>
</dbReference>
<dbReference type="InterPro" id="IPR008754">
    <property type="entry name" value="Peptidase_M43"/>
</dbReference>
<dbReference type="EMBL" id="AQGS01000439">
    <property type="protein sequence ID" value="EPS40021.1"/>
    <property type="molecule type" value="Genomic_DNA"/>
</dbReference>
<evidence type="ECO:0000256" key="6">
    <source>
        <dbReference type="ARBA" id="ARBA00022833"/>
    </source>
</evidence>
<evidence type="ECO:0000256" key="3">
    <source>
        <dbReference type="ARBA" id="ARBA00022723"/>
    </source>
</evidence>
<feature type="signal peptide" evidence="9">
    <location>
        <begin position="1"/>
        <end position="17"/>
    </location>
</feature>
<dbReference type="InterPro" id="IPR024079">
    <property type="entry name" value="MetalloPept_cat_dom_sf"/>
</dbReference>
<keyword evidence="7" id="KW-0482">Metalloprotease</keyword>
<evidence type="ECO:0000256" key="8">
    <source>
        <dbReference type="ARBA" id="ARBA00023157"/>
    </source>
</evidence>
<comment type="similarity">
    <text evidence="1">Belongs to the peptidase M43B family.</text>
</comment>
<dbReference type="Gene3D" id="3.40.390.10">
    <property type="entry name" value="Collagenase (Catalytic Domain)"/>
    <property type="match status" value="1"/>
</dbReference>
<reference evidence="12" key="2">
    <citation type="submission" date="2013-04" db="EMBL/GenBank/DDBJ databases">
        <title>Genomic mechanisms accounting for the adaptation to parasitism in nematode-trapping fungi.</title>
        <authorList>
            <person name="Ahren D.G."/>
        </authorList>
    </citation>
    <scope>NUCLEOTIDE SEQUENCE [LARGE SCALE GENOMIC DNA]</scope>
    <source>
        <strain evidence="12">CBS 200.50</strain>
    </source>
</reference>
<sequence>MLTSSILVPLLAAVATAQKLCGSTEVPDHLRRKTQTVQRTRTHARSGWDFRFSHDRSLLVDTYMHVVAANETEEGGWIPDSKVQEQFQVLNKAYKQVGIQFKLKEVNRIVNPRAHSWFTLNDVEVEENTEFRKKTRKGGYDALNIYFRDLGRDMGGFCPFPEEIYAGGELAAPETLFLDGCEVNFETVPGGSHPVWNLGGTVPHEVGHWFGLFHTFQDGCSGGDQVDDTPAQARPSNSTLCEVTKDTCPKLPGLDPVHNHMDYSSEACRTEFTPGQAERMSMFWNAYRSPARVDLDLGFD</sequence>
<dbReference type="HOGENOM" id="CLU_048726_0_0_1"/>
<evidence type="ECO:0000256" key="2">
    <source>
        <dbReference type="ARBA" id="ARBA00022670"/>
    </source>
</evidence>
<dbReference type="GO" id="GO:0006508">
    <property type="term" value="P:proteolysis"/>
    <property type="evidence" value="ECO:0007669"/>
    <property type="project" value="UniProtKB-KW"/>
</dbReference>
<evidence type="ECO:0000256" key="7">
    <source>
        <dbReference type="ARBA" id="ARBA00023049"/>
    </source>
</evidence>
<keyword evidence="12" id="KW-1185">Reference proteome</keyword>
<evidence type="ECO:0000256" key="1">
    <source>
        <dbReference type="ARBA" id="ARBA00008721"/>
    </source>
</evidence>
<keyword evidence="4 9" id="KW-0732">Signal</keyword>
<keyword evidence="6" id="KW-0862">Zinc</keyword>
<dbReference type="eggNOG" id="ENOG502RYKG">
    <property type="taxonomic scope" value="Eukaryota"/>
</dbReference>
<evidence type="ECO:0000256" key="4">
    <source>
        <dbReference type="ARBA" id="ARBA00022729"/>
    </source>
</evidence>
<evidence type="ECO:0000313" key="11">
    <source>
        <dbReference type="EMBL" id="EPS40021.1"/>
    </source>
</evidence>
<keyword evidence="5" id="KW-0378">Hydrolase</keyword>
<comment type="caution">
    <text evidence="11">The sequence shown here is derived from an EMBL/GenBank/DDBJ whole genome shotgun (WGS) entry which is preliminary data.</text>
</comment>
<dbReference type="SUPFAM" id="SSF55486">
    <property type="entry name" value="Metalloproteases ('zincins'), catalytic domain"/>
    <property type="match status" value="1"/>
</dbReference>
<feature type="chain" id="PRO_5004560454" description="Peptidase M43 pregnancy-associated plasma-A domain-containing protein" evidence="9">
    <location>
        <begin position="18"/>
        <end position="300"/>
    </location>
</feature>
<evidence type="ECO:0000256" key="9">
    <source>
        <dbReference type="SAM" id="SignalP"/>
    </source>
</evidence>
<dbReference type="STRING" id="1284197.S8AFT2"/>
<dbReference type="GO" id="GO:0008237">
    <property type="term" value="F:metallopeptidase activity"/>
    <property type="evidence" value="ECO:0007669"/>
    <property type="project" value="UniProtKB-KW"/>
</dbReference>
<reference evidence="11 12" key="1">
    <citation type="journal article" date="2013" name="PLoS Genet.">
        <title>Genomic mechanisms accounting for the adaptation to parasitism in nematode-trapping fungi.</title>
        <authorList>
            <person name="Meerupati T."/>
            <person name="Andersson K.M."/>
            <person name="Friman E."/>
            <person name="Kumar D."/>
            <person name="Tunlid A."/>
            <person name="Ahren D."/>
        </authorList>
    </citation>
    <scope>NUCLEOTIDE SEQUENCE [LARGE SCALE GENOMIC DNA]</scope>
    <source>
        <strain evidence="11 12">CBS 200.50</strain>
    </source>
</reference>
<evidence type="ECO:0000259" key="10">
    <source>
        <dbReference type="Pfam" id="PF05572"/>
    </source>
</evidence>
<keyword evidence="3" id="KW-0479">Metal-binding</keyword>
<organism evidence="11 12">
    <name type="scientific">Dactylellina haptotyla (strain CBS 200.50)</name>
    <name type="common">Nematode-trapping fungus</name>
    <name type="synonym">Monacrosporium haptotylum</name>
    <dbReference type="NCBI Taxonomy" id="1284197"/>
    <lineage>
        <taxon>Eukaryota</taxon>
        <taxon>Fungi</taxon>
        <taxon>Dikarya</taxon>
        <taxon>Ascomycota</taxon>
        <taxon>Pezizomycotina</taxon>
        <taxon>Orbiliomycetes</taxon>
        <taxon>Orbiliales</taxon>
        <taxon>Orbiliaceae</taxon>
        <taxon>Dactylellina</taxon>
    </lineage>
</organism>
<keyword evidence="8" id="KW-1015">Disulfide bond</keyword>
<feature type="domain" description="Peptidase M43 pregnancy-associated plasma-A" evidence="10">
    <location>
        <begin position="200"/>
        <end position="282"/>
    </location>
</feature>
<dbReference type="Proteomes" id="UP000015100">
    <property type="component" value="Unassembled WGS sequence"/>
</dbReference>
<dbReference type="GO" id="GO:0046872">
    <property type="term" value="F:metal ion binding"/>
    <property type="evidence" value="ECO:0007669"/>
    <property type="project" value="UniProtKB-KW"/>
</dbReference>
<gene>
    <name evidence="11" type="ORF">H072_6176</name>
</gene>
<dbReference type="OMA" id="DPIENHM"/>
<accession>S8AFT2</accession>
<evidence type="ECO:0000313" key="12">
    <source>
        <dbReference type="Proteomes" id="UP000015100"/>
    </source>
</evidence>
<name>S8AFT2_DACHA</name>
<dbReference type="Pfam" id="PF05572">
    <property type="entry name" value="Peptidase_M43"/>
    <property type="match status" value="1"/>
</dbReference>
<dbReference type="AlphaFoldDB" id="S8AFT2"/>
<proteinExistence type="inferred from homology"/>
<evidence type="ECO:0000256" key="5">
    <source>
        <dbReference type="ARBA" id="ARBA00022801"/>
    </source>
</evidence>
<dbReference type="CDD" id="cd04275">
    <property type="entry name" value="ZnMc_pappalysin_like"/>
    <property type="match status" value="1"/>
</dbReference>
<keyword evidence="2" id="KW-0645">Protease</keyword>
<dbReference type="PANTHER" id="PTHR47466">
    <property type="match status" value="1"/>
</dbReference>
<protein>
    <recommendedName>
        <fullName evidence="10">Peptidase M43 pregnancy-associated plasma-A domain-containing protein</fullName>
    </recommendedName>
</protein>
<dbReference type="MEROPS" id="M43.002"/>